<protein>
    <submittedName>
        <fullName evidence="1">Uncharacterized protein</fullName>
    </submittedName>
</protein>
<accession>C4F7W7</accession>
<organism evidence="1 2">
    <name type="scientific">Collinsella intestinalis DSM 13280</name>
    <dbReference type="NCBI Taxonomy" id="521003"/>
    <lineage>
        <taxon>Bacteria</taxon>
        <taxon>Bacillati</taxon>
        <taxon>Actinomycetota</taxon>
        <taxon>Coriobacteriia</taxon>
        <taxon>Coriobacteriales</taxon>
        <taxon>Coriobacteriaceae</taxon>
        <taxon>Collinsella</taxon>
    </lineage>
</organism>
<reference evidence="1 2" key="1">
    <citation type="submission" date="2009-04" db="EMBL/GenBank/DDBJ databases">
        <authorList>
            <person name="Weinstock G."/>
            <person name="Sodergren E."/>
            <person name="Clifton S."/>
            <person name="Fulton L."/>
            <person name="Fulton B."/>
            <person name="Courtney L."/>
            <person name="Fronick C."/>
            <person name="Harrison M."/>
            <person name="Strong C."/>
            <person name="Farmer C."/>
            <person name="Delahaunty K."/>
            <person name="Markovic C."/>
            <person name="Hall O."/>
            <person name="Minx P."/>
            <person name="Tomlinson C."/>
            <person name="Mitreva M."/>
            <person name="Nelson J."/>
            <person name="Hou S."/>
            <person name="Wollam A."/>
            <person name="Pepin K.H."/>
            <person name="Johnson M."/>
            <person name="Bhonagiri V."/>
            <person name="Nash W.E."/>
            <person name="Warren W."/>
            <person name="Chinwalla A."/>
            <person name="Mardis E.R."/>
            <person name="Wilson R.K."/>
        </authorList>
    </citation>
    <scope>NUCLEOTIDE SEQUENCE [LARGE SCALE GENOMIC DNA]</scope>
    <source>
        <strain evidence="1 2">DSM 13280</strain>
    </source>
</reference>
<dbReference type="HOGENOM" id="CLU_2805053_0_0_11"/>
<proteinExistence type="predicted"/>
<sequence>MVNDEGMPRFFLAVSVIVLIPPSLTRVIDLAYAAFPCRAHRMGKIVTKEPLGARSDALRADRQIAPT</sequence>
<dbReference type="Proteomes" id="UP000003295">
    <property type="component" value="Unassembled WGS sequence"/>
</dbReference>
<evidence type="ECO:0000313" key="2">
    <source>
        <dbReference type="Proteomes" id="UP000003295"/>
    </source>
</evidence>
<gene>
    <name evidence="1" type="ORF">COLINT_02133</name>
</gene>
<dbReference type="AlphaFoldDB" id="C4F7W7"/>
<evidence type="ECO:0000313" key="1">
    <source>
        <dbReference type="EMBL" id="EEP45085.1"/>
    </source>
</evidence>
<dbReference type="EMBL" id="ABXH02000003">
    <property type="protein sequence ID" value="EEP45085.1"/>
    <property type="molecule type" value="Genomic_DNA"/>
</dbReference>
<comment type="caution">
    <text evidence="1">The sequence shown here is derived from an EMBL/GenBank/DDBJ whole genome shotgun (WGS) entry which is preliminary data.</text>
</comment>
<name>C4F7W7_9ACTN</name>